<dbReference type="AlphaFoldDB" id="A0AAX6HCK8"/>
<proteinExistence type="predicted"/>
<dbReference type="Proteomes" id="UP001140949">
    <property type="component" value="Unassembled WGS sequence"/>
</dbReference>
<reference evidence="2" key="2">
    <citation type="submission" date="2023-04" db="EMBL/GenBank/DDBJ databases">
        <authorList>
            <person name="Bruccoleri R.E."/>
            <person name="Oakeley E.J."/>
            <person name="Faust A.-M."/>
            <person name="Dessus-Babus S."/>
            <person name="Altorfer M."/>
            <person name="Burckhardt D."/>
            <person name="Oertli M."/>
            <person name="Naumann U."/>
            <person name="Petersen F."/>
            <person name="Wong J."/>
        </authorList>
    </citation>
    <scope>NUCLEOTIDE SEQUENCE</scope>
    <source>
        <strain evidence="2">GSM-AAB239-AS_SAM_17_03QT</strain>
        <tissue evidence="2">Leaf</tissue>
    </source>
</reference>
<name>A0AAX6HCK8_IRIPA</name>
<keyword evidence="3" id="KW-1185">Reference proteome</keyword>
<reference evidence="2" key="1">
    <citation type="journal article" date="2023" name="GigaByte">
        <title>Genome assembly of the bearded iris, Iris pallida Lam.</title>
        <authorList>
            <person name="Bruccoleri R.E."/>
            <person name="Oakeley E.J."/>
            <person name="Faust A.M.E."/>
            <person name="Altorfer M."/>
            <person name="Dessus-Babus S."/>
            <person name="Burckhardt D."/>
            <person name="Oertli M."/>
            <person name="Naumann U."/>
            <person name="Petersen F."/>
            <person name="Wong J."/>
        </authorList>
    </citation>
    <scope>NUCLEOTIDE SEQUENCE</scope>
    <source>
        <strain evidence="2">GSM-AAB239-AS_SAM_17_03QT</strain>
    </source>
</reference>
<evidence type="ECO:0000256" key="1">
    <source>
        <dbReference type="SAM" id="MobiDB-lite"/>
    </source>
</evidence>
<evidence type="ECO:0000313" key="2">
    <source>
        <dbReference type="EMBL" id="KAJ6838408.1"/>
    </source>
</evidence>
<evidence type="ECO:0000313" key="3">
    <source>
        <dbReference type="Proteomes" id="UP001140949"/>
    </source>
</evidence>
<sequence length="120" mass="12711">MLSFLSSSLHFFSSSSPSPPSSSIPTAHEPGELLHPHGDLLHDAVHREGGGCGGRGGDDGGDGEARRVVGRSGHEGLKKHRPLGAEGVEALLWGCRHRGTTRGWLHLGYGGFFFPSLCME</sequence>
<feature type="region of interest" description="Disordered" evidence="1">
    <location>
        <begin position="11"/>
        <end position="80"/>
    </location>
</feature>
<accession>A0AAX6HCK8</accession>
<feature type="compositionally biased region" description="Basic and acidic residues" evidence="1">
    <location>
        <begin position="63"/>
        <end position="76"/>
    </location>
</feature>
<protein>
    <submittedName>
        <fullName evidence="2">Uncharacterized protein</fullName>
    </submittedName>
</protein>
<organism evidence="2 3">
    <name type="scientific">Iris pallida</name>
    <name type="common">Sweet iris</name>
    <dbReference type="NCBI Taxonomy" id="29817"/>
    <lineage>
        <taxon>Eukaryota</taxon>
        <taxon>Viridiplantae</taxon>
        <taxon>Streptophyta</taxon>
        <taxon>Embryophyta</taxon>
        <taxon>Tracheophyta</taxon>
        <taxon>Spermatophyta</taxon>
        <taxon>Magnoliopsida</taxon>
        <taxon>Liliopsida</taxon>
        <taxon>Asparagales</taxon>
        <taxon>Iridaceae</taxon>
        <taxon>Iridoideae</taxon>
        <taxon>Irideae</taxon>
        <taxon>Iris</taxon>
    </lineage>
</organism>
<feature type="compositionally biased region" description="Basic and acidic residues" evidence="1">
    <location>
        <begin position="29"/>
        <end position="49"/>
    </location>
</feature>
<gene>
    <name evidence="2" type="ORF">M6B38_320630</name>
</gene>
<comment type="caution">
    <text evidence="2">The sequence shown here is derived from an EMBL/GenBank/DDBJ whole genome shotgun (WGS) entry which is preliminary data.</text>
</comment>
<dbReference type="EMBL" id="JANAVB010010792">
    <property type="protein sequence ID" value="KAJ6838408.1"/>
    <property type="molecule type" value="Genomic_DNA"/>
</dbReference>